<dbReference type="EMBL" id="VIIS01001869">
    <property type="protein sequence ID" value="KAF0291551.1"/>
    <property type="molecule type" value="Genomic_DNA"/>
</dbReference>
<evidence type="ECO:0000256" key="8">
    <source>
        <dbReference type="SAM" id="MobiDB-lite"/>
    </source>
</evidence>
<dbReference type="GO" id="GO:0003796">
    <property type="term" value="F:lysozyme activity"/>
    <property type="evidence" value="ECO:0007669"/>
    <property type="project" value="UniProtKB-EC"/>
</dbReference>
<evidence type="ECO:0000313" key="12">
    <source>
        <dbReference type="Proteomes" id="UP000440578"/>
    </source>
</evidence>
<dbReference type="InterPro" id="IPR023346">
    <property type="entry name" value="Lysozyme-like_dom_sf"/>
</dbReference>
<comment type="catalytic activity">
    <reaction evidence="1">
        <text>Hydrolysis of (1-&gt;4)-beta-linkages between N-acetylmuramic acid and N-acetyl-D-glucosamine residues in a peptidoglycan and between N-acetyl-D-glucosamine residues in chitodextrins.</text>
        <dbReference type="EC" id="3.2.1.17"/>
    </reaction>
</comment>
<dbReference type="GO" id="GO:0004190">
    <property type="term" value="F:aspartic-type endopeptidase activity"/>
    <property type="evidence" value="ECO:0007669"/>
    <property type="project" value="InterPro"/>
</dbReference>
<evidence type="ECO:0000256" key="9">
    <source>
        <dbReference type="SAM" id="SignalP"/>
    </source>
</evidence>
<feature type="signal peptide" evidence="9">
    <location>
        <begin position="1"/>
        <end position="16"/>
    </location>
</feature>
<keyword evidence="9" id="KW-0732">Signal</keyword>
<dbReference type="EC" id="3.2.1.17" evidence="3"/>
<comment type="caution">
    <text evidence="11">The sequence shown here is derived from an EMBL/GenBank/DDBJ whole genome shotgun (WGS) entry which is preliminary data.</text>
</comment>
<dbReference type="PANTHER" id="PTHR11407:SF63">
    <property type="entry name" value="LYSOZYME C"/>
    <property type="match status" value="1"/>
</dbReference>
<evidence type="ECO:0000256" key="6">
    <source>
        <dbReference type="ARBA" id="ARBA00023295"/>
    </source>
</evidence>
<sequence length="648" mass="71435">MLASVGLLAVLSAGHAKVFGRCELARKLKALGISKYQIADWVCLAYHESRYNTAAVGRLNRDGSVDHGLFQISDIYWCDWKSNEPHRRYKNVCRKNCNSFRDNNIADDLVCVRKIYMEHQRLQGNGFLACWLARAEMLCQLRGVAAETVIPLRLAGGAFHVWSQLPAASRCSLTAVRDALQAAFALDEYAAYEAFAARRLMPGESADVFLADLRRLAALFGGVPERALACAFVAGLPDSVRQMIRAGCRADGLDLSSVLARARAVLTDERLSAAAAAALSGALPITRLHVDGRECSVLIDTGSTDTIIYAPFCAQWRRRVVRVTTISGDDLKCSGIGSVTVEAPTGHRAALETLVVEERPLGVDMVLGVSGISALGGVTVLSPSVVRFCGAVCRAPPDIETPDFRVQFNAAARKCFARLLMVLVGLLASADLGHAKVFERCELANELRSRGVSEKQLADWVCLAYHESRYDTAAVGRLNWDQSVDHGLFQISDIYWCDWSSDEPDRQYKNVCNKNCNSFRDDDIGDDLTCVMKIHKEHQRLQGNGFLAWVAWKQHCQHSDLSSYVSGCDRVTTSTTQRPTTTTTTTTRRPTATGRPSVQDFYRNPSKTNAHTHFNNLAPLANLLVRGARPQKEPSRLTQLTPTTRRRL</sequence>
<dbReference type="InterPro" id="IPR001916">
    <property type="entry name" value="Glyco_hydro_22"/>
</dbReference>
<keyword evidence="6" id="KW-0378">Hydrolase</keyword>
<keyword evidence="6" id="KW-0326">Glycosidase</keyword>
<dbReference type="SMART" id="SM00263">
    <property type="entry name" value="LYZ1"/>
    <property type="match status" value="2"/>
</dbReference>
<feature type="compositionally biased region" description="Low complexity" evidence="8">
    <location>
        <begin position="572"/>
        <end position="596"/>
    </location>
</feature>
<evidence type="ECO:0000256" key="1">
    <source>
        <dbReference type="ARBA" id="ARBA00000632"/>
    </source>
</evidence>
<feature type="domain" description="Glycosyl hydrolases family 22 (GH22)" evidence="10">
    <location>
        <begin position="93"/>
        <end position="111"/>
    </location>
</feature>
<dbReference type="Gene3D" id="1.10.530.10">
    <property type="match status" value="2"/>
</dbReference>
<dbReference type="GO" id="GO:0006508">
    <property type="term" value="P:proteolysis"/>
    <property type="evidence" value="ECO:0007669"/>
    <property type="project" value="InterPro"/>
</dbReference>
<keyword evidence="4" id="KW-0081">Bacteriolytic enzyme</keyword>
<name>A0A6A4VQN8_AMPAM</name>
<dbReference type="InterPro" id="IPR021109">
    <property type="entry name" value="Peptidase_aspartic_dom_sf"/>
</dbReference>
<dbReference type="CDD" id="cd16899">
    <property type="entry name" value="LYZ_C_invert"/>
    <property type="match status" value="2"/>
</dbReference>
<dbReference type="GO" id="GO:0031640">
    <property type="term" value="P:killing of cells of another organism"/>
    <property type="evidence" value="ECO:0007669"/>
    <property type="project" value="UniProtKB-KW"/>
</dbReference>
<dbReference type="PRINTS" id="PR00137">
    <property type="entry name" value="LYSOZYME"/>
</dbReference>
<dbReference type="InterPro" id="IPR019799">
    <property type="entry name" value="Glyco_hydro_22_CS"/>
</dbReference>
<comment type="similarity">
    <text evidence="2 7">Belongs to the glycosyl hydrolase 22 family.</text>
</comment>
<dbReference type="GO" id="GO:0042742">
    <property type="term" value="P:defense response to bacterium"/>
    <property type="evidence" value="ECO:0007669"/>
    <property type="project" value="UniProtKB-KW"/>
</dbReference>
<gene>
    <name evidence="11" type="primary">LYZ_0</name>
    <name evidence="11" type="ORF">FJT64_010352</name>
</gene>
<evidence type="ECO:0000256" key="4">
    <source>
        <dbReference type="ARBA" id="ARBA00022638"/>
    </source>
</evidence>
<evidence type="ECO:0000256" key="5">
    <source>
        <dbReference type="ARBA" id="ARBA00023157"/>
    </source>
</evidence>
<feature type="region of interest" description="Disordered" evidence="8">
    <location>
        <begin position="572"/>
        <end position="606"/>
    </location>
</feature>
<evidence type="ECO:0000259" key="10">
    <source>
        <dbReference type="PROSITE" id="PS00128"/>
    </source>
</evidence>
<evidence type="ECO:0000256" key="3">
    <source>
        <dbReference type="ARBA" id="ARBA00012732"/>
    </source>
</evidence>
<dbReference type="InterPro" id="IPR000974">
    <property type="entry name" value="Glyco_hydro_22_lys"/>
</dbReference>
<feature type="chain" id="PRO_5025501083" description="lysozyme" evidence="9">
    <location>
        <begin position="17"/>
        <end position="648"/>
    </location>
</feature>
<dbReference type="PROSITE" id="PS51348">
    <property type="entry name" value="GLYCOSYL_HYDROL_F22_2"/>
    <property type="match status" value="2"/>
</dbReference>
<accession>A0A6A4VQN8</accession>
<feature type="region of interest" description="Disordered" evidence="8">
    <location>
        <begin position="627"/>
        <end position="648"/>
    </location>
</feature>
<keyword evidence="5" id="KW-1015">Disulfide bond</keyword>
<dbReference type="AlphaFoldDB" id="A0A6A4VQN8"/>
<dbReference type="PROSITE" id="PS00128">
    <property type="entry name" value="GLYCOSYL_HYDROL_F22_1"/>
    <property type="match status" value="2"/>
</dbReference>
<dbReference type="PROSITE" id="PS00141">
    <property type="entry name" value="ASP_PROTEASE"/>
    <property type="match status" value="1"/>
</dbReference>
<dbReference type="OrthoDB" id="17373at2759"/>
<evidence type="ECO:0000313" key="11">
    <source>
        <dbReference type="EMBL" id="KAF0291551.1"/>
    </source>
</evidence>
<protein>
    <recommendedName>
        <fullName evidence="3">lysozyme</fullName>
        <ecNumber evidence="3">3.2.1.17</ecNumber>
    </recommendedName>
</protein>
<proteinExistence type="inferred from homology"/>
<dbReference type="SUPFAM" id="SSF50630">
    <property type="entry name" value="Acid proteases"/>
    <property type="match status" value="1"/>
</dbReference>
<evidence type="ECO:0000256" key="7">
    <source>
        <dbReference type="RuleBase" id="RU004440"/>
    </source>
</evidence>
<dbReference type="FunFam" id="1.10.530.10:FF:000001">
    <property type="entry name" value="Lysozyme C"/>
    <property type="match status" value="2"/>
</dbReference>
<keyword evidence="4" id="KW-0929">Antimicrobial</keyword>
<dbReference type="PANTHER" id="PTHR11407">
    <property type="entry name" value="LYSOZYME C"/>
    <property type="match status" value="1"/>
</dbReference>
<dbReference type="Gene3D" id="2.40.70.10">
    <property type="entry name" value="Acid Proteases"/>
    <property type="match status" value="1"/>
</dbReference>
<dbReference type="Proteomes" id="UP000440578">
    <property type="component" value="Unassembled WGS sequence"/>
</dbReference>
<reference evidence="11 12" key="1">
    <citation type="submission" date="2019-07" db="EMBL/GenBank/DDBJ databases">
        <title>Draft genome assembly of a fouling barnacle, Amphibalanus amphitrite (Darwin, 1854): The first reference genome for Thecostraca.</title>
        <authorList>
            <person name="Kim W."/>
        </authorList>
    </citation>
    <scope>NUCLEOTIDE SEQUENCE [LARGE SCALE GENOMIC DNA]</scope>
    <source>
        <strain evidence="11">SNU_AA5</strain>
        <tissue evidence="11">Soma without cirri and trophi</tissue>
    </source>
</reference>
<dbReference type="Pfam" id="PF00062">
    <property type="entry name" value="Lys"/>
    <property type="match status" value="2"/>
</dbReference>
<dbReference type="PRINTS" id="PR00135">
    <property type="entry name" value="LYZLACT"/>
</dbReference>
<dbReference type="InterPro" id="IPR001969">
    <property type="entry name" value="Aspartic_peptidase_AS"/>
</dbReference>
<feature type="compositionally biased region" description="Low complexity" evidence="8">
    <location>
        <begin position="636"/>
        <end position="648"/>
    </location>
</feature>
<organism evidence="11 12">
    <name type="scientific">Amphibalanus amphitrite</name>
    <name type="common">Striped barnacle</name>
    <name type="synonym">Balanus amphitrite</name>
    <dbReference type="NCBI Taxonomy" id="1232801"/>
    <lineage>
        <taxon>Eukaryota</taxon>
        <taxon>Metazoa</taxon>
        <taxon>Ecdysozoa</taxon>
        <taxon>Arthropoda</taxon>
        <taxon>Crustacea</taxon>
        <taxon>Multicrustacea</taxon>
        <taxon>Cirripedia</taxon>
        <taxon>Thoracica</taxon>
        <taxon>Thoracicalcarea</taxon>
        <taxon>Balanomorpha</taxon>
        <taxon>Balanoidea</taxon>
        <taxon>Balanidae</taxon>
        <taxon>Amphibalaninae</taxon>
        <taxon>Amphibalanus</taxon>
    </lineage>
</organism>
<evidence type="ECO:0000256" key="2">
    <source>
        <dbReference type="ARBA" id="ARBA00010859"/>
    </source>
</evidence>
<feature type="domain" description="Glycosyl hydrolases family 22 (GH22)" evidence="10">
    <location>
        <begin position="512"/>
        <end position="530"/>
    </location>
</feature>
<keyword evidence="12" id="KW-1185">Reference proteome</keyword>
<dbReference type="SUPFAM" id="SSF53955">
    <property type="entry name" value="Lysozyme-like"/>
    <property type="match status" value="2"/>
</dbReference>